<name>A0ABY6BEE7_9GAMM</name>
<proteinExistence type="predicted"/>
<keyword evidence="2" id="KW-0472">Membrane</keyword>
<dbReference type="Proteomes" id="UP001064632">
    <property type="component" value="Chromosome"/>
</dbReference>
<gene>
    <name evidence="3" type="ORF">N4264_01755</name>
</gene>
<feature type="transmembrane region" description="Helical" evidence="2">
    <location>
        <begin position="28"/>
        <end position="46"/>
    </location>
</feature>
<keyword evidence="2" id="KW-1133">Transmembrane helix</keyword>
<reference evidence="3" key="1">
    <citation type="submission" date="2022-09" db="EMBL/GenBank/DDBJ databases">
        <title>Tahibacter sp. nov., isolated from a fresh water.</title>
        <authorList>
            <person name="Baek J.H."/>
            <person name="Lee J.K."/>
            <person name="Kim J.M."/>
            <person name="Jeon C.O."/>
        </authorList>
    </citation>
    <scope>NUCLEOTIDE SEQUENCE</scope>
    <source>
        <strain evidence="3">W38</strain>
    </source>
</reference>
<evidence type="ECO:0000313" key="3">
    <source>
        <dbReference type="EMBL" id="UXI68404.1"/>
    </source>
</evidence>
<evidence type="ECO:0000256" key="2">
    <source>
        <dbReference type="SAM" id="Phobius"/>
    </source>
</evidence>
<dbReference type="RefSeq" id="WP_261695364.1">
    <property type="nucleotide sequence ID" value="NZ_CP104694.1"/>
</dbReference>
<evidence type="ECO:0000256" key="1">
    <source>
        <dbReference type="SAM" id="MobiDB-lite"/>
    </source>
</evidence>
<evidence type="ECO:0000313" key="4">
    <source>
        <dbReference type="Proteomes" id="UP001064632"/>
    </source>
</evidence>
<keyword evidence="2" id="KW-0812">Transmembrane</keyword>
<dbReference type="EMBL" id="CP104694">
    <property type="protein sequence ID" value="UXI68404.1"/>
    <property type="molecule type" value="Genomic_DNA"/>
</dbReference>
<feature type="compositionally biased region" description="Low complexity" evidence="1">
    <location>
        <begin position="76"/>
        <end position="96"/>
    </location>
</feature>
<protein>
    <submittedName>
        <fullName evidence="3">Uncharacterized protein</fullName>
    </submittedName>
</protein>
<feature type="region of interest" description="Disordered" evidence="1">
    <location>
        <begin position="70"/>
        <end position="96"/>
    </location>
</feature>
<sequence length="96" mass="10311">MRFVWLVVSVLAFIFCYAASTPGLLAIGLLVGFGSMFCAVLAFAAARIESTSRPDSALLTPEVLAEATERAKRQRAAAQPVPVARPVIPQQPREQP</sequence>
<keyword evidence="4" id="KW-1185">Reference proteome</keyword>
<accession>A0ABY6BEE7</accession>
<organism evidence="3 4">
    <name type="scientific">Tahibacter amnicola</name>
    <dbReference type="NCBI Taxonomy" id="2976241"/>
    <lineage>
        <taxon>Bacteria</taxon>
        <taxon>Pseudomonadati</taxon>
        <taxon>Pseudomonadota</taxon>
        <taxon>Gammaproteobacteria</taxon>
        <taxon>Lysobacterales</taxon>
        <taxon>Rhodanobacteraceae</taxon>
        <taxon>Tahibacter</taxon>
    </lineage>
</organism>